<comment type="subcellular location">
    <subcellularLocation>
        <location evidence="1">Cell membrane</location>
        <topology evidence="1">Multi-pass membrane protein</topology>
    </subcellularLocation>
</comment>
<dbReference type="GO" id="GO:1901264">
    <property type="term" value="P:carbohydrate derivative transport"/>
    <property type="evidence" value="ECO:0007669"/>
    <property type="project" value="TreeGrafter"/>
</dbReference>
<name>A0AB35UK11_9FIRM</name>
<protein>
    <recommendedName>
        <fullName evidence="8">Permease IIC component</fullName>
    </recommendedName>
</protein>
<evidence type="ECO:0000256" key="7">
    <source>
        <dbReference type="ARBA" id="ARBA00023136"/>
    </source>
</evidence>
<dbReference type="InterPro" id="IPR051088">
    <property type="entry name" value="PTS_Sugar-EIIC/EIIB"/>
</dbReference>
<evidence type="ECO:0000256" key="5">
    <source>
        <dbReference type="ARBA" id="ARBA00022692"/>
    </source>
</evidence>
<feature type="transmembrane region" description="Helical" evidence="9">
    <location>
        <begin position="245"/>
        <end position="271"/>
    </location>
</feature>
<dbReference type="Pfam" id="PF02378">
    <property type="entry name" value="PTS_EIIC"/>
    <property type="match status" value="1"/>
</dbReference>
<evidence type="ECO:0000256" key="2">
    <source>
        <dbReference type="ARBA" id="ARBA00022448"/>
    </source>
</evidence>
<feature type="transmembrane region" description="Helical" evidence="9">
    <location>
        <begin position="208"/>
        <end position="233"/>
    </location>
</feature>
<evidence type="ECO:0000256" key="8">
    <source>
        <dbReference type="PIRNR" id="PIRNR006351"/>
    </source>
</evidence>
<evidence type="ECO:0000259" key="10">
    <source>
        <dbReference type="PROSITE" id="PS51105"/>
    </source>
</evidence>
<keyword evidence="2 8" id="KW-0813">Transport</keyword>
<keyword evidence="4 8" id="KW-0762">Sugar transport</keyword>
<keyword evidence="3 8" id="KW-1003">Cell membrane</keyword>
<feature type="transmembrane region" description="Helical" evidence="9">
    <location>
        <begin position="93"/>
        <end position="114"/>
    </location>
</feature>
<evidence type="ECO:0000313" key="11">
    <source>
        <dbReference type="EMBL" id="MDY5167012.1"/>
    </source>
</evidence>
<dbReference type="InterPro" id="IPR004501">
    <property type="entry name" value="PTS_EIIC_3"/>
</dbReference>
<evidence type="ECO:0000256" key="4">
    <source>
        <dbReference type="ARBA" id="ARBA00022597"/>
    </source>
</evidence>
<organism evidence="11 12">
    <name type="scientific">Dielma fastidiosa</name>
    <dbReference type="NCBI Taxonomy" id="1034346"/>
    <lineage>
        <taxon>Bacteria</taxon>
        <taxon>Bacillati</taxon>
        <taxon>Bacillota</taxon>
        <taxon>Erysipelotrichia</taxon>
        <taxon>Erysipelotrichales</taxon>
        <taxon>Erysipelotrichaceae</taxon>
        <taxon>Dielma</taxon>
    </lineage>
</organism>
<dbReference type="RefSeq" id="WP_276661238.1">
    <property type="nucleotide sequence ID" value="NZ_BAABZA010000001.1"/>
</dbReference>
<gene>
    <name evidence="11" type="ORF">MQE39_02580</name>
</gene>
<keyword evidence="6 9" id="KW-1133">Transmembrane helix</keyword>
<dbReference type="GO" id="GO:0005886">
    <property type="term" value="C:plasma membrane"/>
    <property type="evidence" value="ECO:0007669"/>
    <property type="project" value="UniProtKB-SubCell"/>
</dbReference>
<dbReference type="PANTHER" id="PTHR33989">
    <property type="match status" value="1"/>
</dbReference>
<feature type="transmembrane region" description="Helical" evidence="9">
    <location>
        <begin position="387"/>
        <end position="405"/>
    </location>
</feature>
<dbReference type="EMBL" id="JALDAW010000008">
    <property type="protein sequence ID" value="MDY5167012.1"/>
    <property type="molecule type" value="Genomic_DNA"/>
</dbReference>
<evidence type="ECO:0000256" key="6">
    <source>
        <dbReference type="ARBA" id="ARBA00022989"/>
    </source>
</evidence>
<dbReference type="PANTHER" id="PTHR33989:SF4">
    <property type="entry name" value="PTS SYSTEM N,N'-DIACETYLCHITOBIOSE-SPECIFIC EIIC COMPONENT"/>
    <property type="match status" value="1"/>
</dbReference>
<sequence length="424" mass="45868">MNKVFQKIVAFTQTRYMRIMTNGFMSIAAVSIAGSIFTLIKSLPIGAWQNFLTASGLSEILSIPVSITSELMAIYVVLAMAFQVAKEFKKDGLTASVIALGAFMILTPFTAVVYNADYTVATPVSNVIPVSSMGAQGIFLAIITGIVASRLYIFFLDKGWTIKMPDSVPESVSKMFEMMIPGGLTFLIFLAVRWGFSLTSFNTAQAFIYAILQGPLVSIGGGFWGLFAYLVVAKLLWCFGIHGGMVAYSAMATIMGTVMAANAAAFAAGTAVPYPEWAFNAMLMDAHVLPLCLIMLVFAKSKQYKTLSKIALPTSLFNISEPLVFGLPIVMNPIMAIPFVLTQIFNVVSTILVTNIGLLAAPTGAGINNMIPLPILGALLNSHWSGFVWALIIIAVDALIWLPFFRVQDKKALEEELKLETKEA</sequence>
<dbReference type="PIRSF" id="PIRSF006351">
    <property type="entry name" value="PTS_EIIC-Cellobiose"/>
    <property type="match status" value="1"/>
</dbReference>
<keyword evidence="7 8" id="KW-0472">Membrane</keyword>
<evidence type="ECO:0000313" key="12">
    <source>
        <dbReference type="Proteomes" id="UP001276902"/>
    </source>
</evidence>
<accession>A0AB35UK11</accession>
<dbReference type="AlphaFoldDB" id="A0AB35UK11"/>
<dbReference type="NCBIfam" id="TIGR00410">
    <property type="entry name" value="lacE"/>
    <property type="match status" value="1"/>
</dbReference>
<comment type="caution">
    <text evidence="11">The sequence shown here is derived from an EMBL/GenBank/DDBJ whole genome shotgun (WGS) entry which is preliminary data.</text>
</comment>
<evidence type="ECO:0000256" key="1">
    <source>
        <dbReference type="ARBA" id="ARBA00004651"/>
    </source>
</evidence>
<comment type="function">
    <text evidence="8">The phosphoenolpyruvate-dependent sugar phosphotransferase system (PTS), a major carbohydrate active -transport system, catalyzes the phosphorylation of incoming sugar substrates concomitant with their translocation across the cell membrane.</text>
</comment>
<proteinExistence type="predicted"/>
<dbReference type="GO" id="GO:0009401">
    <property type="term" value="P:phosphoenolpyruvate-dependent sugar phosphotransferase system"/>
    <property type="evidence" value="ECO:0007669"/>
    <property type="project" value="InterPro"/>
</dbReference>
<evidence type="ECO:0000256" key="3">
    <source>
        <dbReference type="ARBA" id="ARBA00022475"/>
    </source>
</evidence>
<dbReference type="PROSITE" id="PS51105">
    <property type="entry name" value="PTS_EIIC_TYPE_3"/>
    <property type="match status" value="1"/>
</dbReference>
<reference evidence="11" key="1">
    <citation type="submission" date="2022-03" db="EMBL/GenBank/DDBJ databases">
        <title>First case of bacteraemia caused by Dielma fastidiosa in a patient hospitalised with diverticulitis.</title>
        <authorList>
            <person name="Forman-Ankjaer B."/>
            <person name="Hvid-Jensen F."/>
            <person name="Kobel C.M."/>
            <person name="Greve T."/>
        </authorList>
    </citation>
    <scope>NUCLEOTIDE SEQUENCE</scope>
    <source>
        <strain evidence="11">AUH_DF_2021</strain>
    </source>
</reference>
<dbReference type="InterPro" id="IPR004796">
    <property type="entry name" value="PTS_IIC_cello"/>
</dbReference>
<dbReference type="GO" id="GO:0008982">
    <property type="term" value="F:protein-N(PI)-phosphohistidine-sugar phosphotransferase activity"/>
    <property type="evidence" value="ECO:0007669"/>
    <property type="project" value="UniProtKB-UniRule"/>
</dbReference>
<feature type="transmembrane region" description="Helical" evidence="9">
    <location>
        <begin position="60"/>
        <end position="81"/>
    </location>
</feature>
<feature type="transmembrane region" description="Helical" evidence="9">
    <location>
        <begin position="344"/>
        <end position="367"/>
    </location>
</feature>
<keyword evidence="5 9" id="KW-0812">Transmembrane</keyword>
<dbReference type="Proteomes" id="UP001276902">
    <property type="component" value="Unassembled WGS sequence"/>
</dbReference>
<feature type="transmembrane region" description="Helical" evidence="9">
    <location>
        <begin position="21"/>
        <end position="40"/>
    </location>
</feature>
<feature type="transmembrane region" description="Helical" evidence="9">
    <location>
        <begin position="176"/>
        <end position="196"/>
    </location>
</feature>
<feature type="transmembrane region" description="Helical" evidence="9">
    <location>
        <begin position="277"/>
        <end position="299"/>
    </location>
</feature>
<evidence type="ECO:0000256" key="9">
    <source>
        <dbReference type="SAM" id="Phobius"/>
    </source>
</evidence>
<feature type="domain" description="PTS EIIC type-3" evidence="10">
    <location>
        <begin position="1"/>
        <end position="404"/>
    </location>
</feature>
<dbReference type="InterPro" id="IPR003352">
    <property type="entry name" value="PTS_EIIC"/>
</dbReference>
<feature type="transmembrane region" description="Helical" evidence="9">
    <location>
        <begin position="134"/>
        <end position="155"/>
    </location>
</feature>